<evidence type="ECO:0000313" key="3">
    <source>
        <dbReference type="EMBL" id="RRR68240.1"/>
    </source>
</evidence>
<dbReference type="InterPro" id="IPR016047">
    <property type="entry name" value="M23ase_b-sheet_dom"/>
</dbReference>
<dbReference type="Gene3D" id="2.70.70.10">
    <property type="entry name" value="Glucose Permease (Domain IIA)"/>
    <property type="match status" value="1"/>
</dbReference>
<gene>
    <name evidence="3" type="ORF">EI684_17835</name>
</gene>
<evidence type="ECO:0000259" key="1">
    <source>
        <dbReference type="Pfam" id="PF01551"/>
    </source>
</evidence>
<evidence type="ECO:0000313" key="4">
    <source>
        <dbReference type="Proteomes" id="UP000280307"/>
    </source>
</evidence>
<dbReference type="Pfam" id="PF01551">
    <property type="entry name" value="Peptidase_M23"/>
    <property type="match status" value="1"/>
</dbReference>
<feature type="non-terminal residue" evidence="3">
    <location>
        <position position="736"/>
    </location>
</feature>
<comment type="caution">
    <text evidence="3">The sequence shown here is derived from an EMBL/GenBank/DDBJ whole genome shotgun (WGS) entry which is preliminary data.</text>
</comment>
<dbReference type="GO" id="GO:0004222">
    <property type="term" value="F:metalloendopeptidase activity"/>
    <property type="evidence" value="ECO:0007669"/>
    <property type="project" value="TreeGrafter"/>
</dbReference>
<protein>
    <submittedName>
        <fullName evidence="3">Uncharacterized protein</fullName>
    </submittedName>
</protein>
<dbReference type="InterPro" id="IPR033803">
    <property type="entry name" value="CBD-like_Golvesin-Xly"/>
</dbReference>
<dbReference type="InterPro" id="IPR050570">
    <property type="entry name" value="Cell_wall_metabolism_enzyme"/>
</dbReference>
<organism evidence="3 4">
    <name type="scientific">Candidatus Viridilinea halotolerans</name>
    <dbReference type="NCBI Taxonomy" id="2491704"/>
    <lineage>
        <taxon>Bacteria</taxon>
        <taxon>Bacillati</taxon>
        <taxon>Chloroflexota</taxon>
        <taxon>Chloroflexia</taxon>
        <taxon>Chloroflexales</taxon>
        <taxon>Chloroflexineae</taxon>
        <taxon>Oscillochloridaceae</taxon>
        <taxon>Candidatus Viridilinea</taxon>
    </lineage>
</organism>
<dbReference type="SUPFAM" id="SSF51261">
    <property type="entry name" value="Duplicated hybrid motif"/>
    <property type="match status" value="1"/>
</dbReference>
<dbReference type="CDD" id="cd12797">
    <property type="entry name" value="M23_peptidase"/>
    <property type="match status" value="1"/>
</dbReference>
<accession>A0A426TTR2</accession>
<feature type="domain" description="Golvesin/Xly CBD-like" evidence="2">
    <location>
        <begin position="264"/>
        <end position="393"/>
    </location>
</feature>
<sequence>MQRTSLLRTFTSLFALLLVTLLVAPLAVLHAQEDVQPATADTLLQPANVVVADGFDFPVGKPDGAGWTFWHGFNHANAVYQGSNHAGEDWCTGSNRVCNGRSAHEPVYAIGHGVVKFASGDYPGNVVVIEHILPNNEIWYSMYGHVYADVAVNQAVSRGQQIARIFDDGGNSHLHFEIRDFYIRDEINGANAACSQHRNYPPGPGYWPRCGGTGTPPDKGWVDPSAFIQARRDLGPTELICDNTRPNFPDSCFSQSTPSAPQIDWQMSTTGSPHSTNAQWLNNRAPNSTTELDAARWTPTIPQAGLYEVYIWYPATTSQPPATDTARYEINDRAGQHYLTWPQTRNGGQWNLLTVMDCAVGKSREGCSVRLDNTTHEPENTRRVWADAVKFVRLTSDEVVCDSTNPNGQGSCFTNFVKTSWHNVTDGGPYAGSASAVWNSQHALITDADAGRWTPNLPHAGLYDVYIWYPTITSPATSAARYEINDTRGQRHVTWDQRTAPGNWHKLAEMTCNAGRDVACSVRLHAGTPEASGTTRVLFDAVKFVRVTPEVICDNPNPNGQGSCFTNFVLPGTSWHTVTDGSPFNGTAFAVPNRLNAPVTDADVGRWTPTLPHAGHYEASVWYPTIRSSATSAARYELNDNNGQRSVTFNQRTAPGTWQDLSVMTCSEGRDVACSVRLHSGTSEASDSTRVLFDAVRFVRQPQLTITPSVLQPTQAIQVRATGFTPNGAVRRVVLV</sequence>
<dbReference type="PANTHER" id="PTHR21666">
    <property type="entry name" value="PEPTIDASE-RELATED"/>
    <property type="match status" value="1"/>
</dbReference>
<dbReference type="Pfam" id="PF25275">
    <property type="entry name" value="Golvesin_C"/>
    <property type="match status" value="3"/>
</dbReference>
<feature type="domain" description="Golvesin/Xly CBD-like" evidence="2">
    <location>
        <begin position="572"/>
        <end position="700"/>
    </location>
</feature>
<dbReference type="Proteomes" id="UP000280307">
    <property type="component" value="Unassembled WGS sequence"/>
</dbReference>
<dbReference type="PANTHER" id="PTHR21666:SF270">
    <property type="entry name" value="MUREIN HYDROLASE ACTIVATOR ENVC"/>
    <property type="match status" value="1"/>
</dbReference>
<evidence type="ECO:0000259" key="2">
    <source>
        <dbReference type="Pfam" id="PF25275"/>
    </source>
</evidence>
<dbReference type="EMBL" id="RSAS01000735">
    <property type="protein sequence ID" value="RRR68240.1"/>
    <property type="molecule type" value="Genomic_DNA"/>
</dbReference>
<feature type="domain" description="M23ase beta-sheet core" evidence="1">
    <location>
        <begin position="103"/>
        <end position="180"/>
    </location>
</feature>
<reference evidence="3 4" key="1">
    <citation type="submission" date="2018-12" db="EMBL/GenBank/DDBJ databases">
        <title>Genome Sequence of Candidatus Viridilinea halotolerans isolated from saline sulfide-rich spring.</title>
        <authorList>
            <person name="Grouzdev D.S."/>
            <person name="Burganskaya E.I."/>
            <person name="Krutkina M.S."/>
            <person name="Sukhacheva M.V."/>
            <person name="Gorlenko V.M."/>
        </authorList>
    </citation>
    <scope>NUCLEOTIDE SEQUENCE [LARGE SCALE GENOMIC DNA]</scope>
    <source>
        <strain evidence="3">Chok-6</strain>
    </source>
</reference>
<proteinExistence type="predicted"/>
<feature type="domain" description="Golvesin/Xly CBD-like" evidence="2">
    <location>
        <begin position="418"/>
        <end position="546"/>
    </location>
</feature>
<dbReference type="InterPro" id="IPR011055">
    <property type="entry name" value="Dup_hybrid_motif"/>
</dbReference>
<name>A0A426TTR2_9CHLR</name>
<dbReference type="AlphaFoldDB" id="A0A426TTR2"/>